<feature type="compositionally biased region" description="Basic residues" evidence="1">
    <location>
        <begin position="74"/>
        <end position="86"/>
    </location>
</feature>
<feature type="compositionally biased region" description="Polar residues" evidence="1">
    <location>
        <begin position="26"/>
        <end position="41"/>
    </location>
</feature>
<protein>
    <submittedName>
        <fullName evidence="2">Uncharacterized protein</fullName>
    </submittedName>
</protein>
<comment type="caution">
    <text evidence="2">The sequence shown here is derived from an EMBL/GenBank/DDBJ whole genome shotgun (WGS) entry which is preliminary data.</text>
</comment>
<accession>A0A2S7U3P9</accession>
<proteinExistence type="predicted"/>
<feature type="compositionally biased region" description="Polar residues" evidence="1">
    <location>
        <begin position="52"/>
        <end position="73"/>
    </location>
</feature>
<reference evidence="2 3" key="1">
    <citation type="submission" date="2016-12" db="EMBL/GenBank/DDBJ databases">
        <title>Study of bacterial adaptation to deep sea.</title>
        <authorList>
            <person name="Song J."/>
            <person name="Yoshizawa S."/>
            <person name="Kogure K."/>
        </authorList>
    </citation>
    <scope>NUCLEOTIDE SEQUENCE [LARGE SCALE GENOMIC DNA]</scope>
    <source>
        <strain evidence="2 3">SAORIC-165</strain>
    </source>
</reference>
<feature type="region of interest" description="Disordered" evidence="1">
    <location>
        <begin position="1"/>
        <end position="93"/>
    </location>
</feature>
<keyword evidence="3" id="KW-1185">Reference proteome</keyword>
<sequence length="93" mass="10081">MVGSRTPKFLAPPAVDSPKVEAKKSGNFNLKKSIATTRSNQTLDPPTLDTTVLQKSPQLQNSPLPNSQISSASRCRKSKVPKSKTRKSGDFNL</sequence>
<dbReference type="Proteomes" id="UP000239907">
    <property type="component" value="Unassembled WGS sequence"/>
</dbReference>
<organism evidence="2 3">
    <name type="scientific">Rubritalea profundi</name>
    <dbReference type="NCBI Taxonomy" id="1658618"/>
    <lineage>
        <taxon>Bacteria</taxon>
        <taxon>Pseudomonadati</taxon>
        <taxon>Verrucomicrobiota</taxon>
        <taxon>Verrucomicrobiia</taxon>
        <taxon>Verrucomicrobiales</taxon>
        <taxon>Rubritaleaceae</taxon>
        <taxon>Rubritalea</taxon>
    </lineage>
</organism>
<feature type="compositionally biased region" description="Low complexity" evidence="1">
    <location>
        <begin position="42"/>
        <end position="51"/>
    </location>
</feature>
<evidence type="ECO:0000256" key="1">
    <source>
        <dbReference type="SAM" id="MobiDB-lite"/>
    </source>
</evidence>
<dbReference type="EMBL" id="MQWA01000001">
    <property type="protein sequence ID" value="PQJ29200.1"/>
    <property type="molecule type" value="Genomic_DNA"/>
</dbReference>
<dbReference type="AlphaFoldDB" id="A0A2S7U3P9"/>
<evidence type="ECO:0000313" key="3">
    <source>
        <dbReference type="Proteomes" id="UP000239907"/>
    </source>
</evidence>
<evidence type="ECO:0000313" key="2">
    <source>
        <dbReference type="EMBL" id="PQJ29200.1"/>
    </source>
</evidence>
<name>A0A2S7U3P9_9BACT</name>
<gene>
    <name evidence="2" type="ORF">BSZ32_12320</name>
</gene>